<dbReference type="EMBL" id="SLXD01000004">
    <property type="protein sequence ID" value="TCP03546.1"/>
    <property type="molecule type" value="Genomic_DNA"/>
</dbReference>
<keyword evidence="8 12" id="KW-0249">Electron transport</keyword>
<feature type="binding site" description="covalent" evidence="13">
    <location>
        <position position="146"/>
    </location>
    <ligand>
        <name>heme</name>
        <dbReference type="ChEBI" id="CHEBI:30413"/>
        <label>3</label>
    </ligand>
</feature>
<dbReference type="GeneID" id="99685579"/>
<name>A0A4R2MKQ4_RUBGE</name>
<keyword evidence="6 15" id="KW-0812">Transmembrane</keyword>
<evidence type="ECO:0000259" key="16">
    <source>
        <dbReference type="Pfam" id="PF03264"/>
    </source>
</evidence>
<evidence type="ECO:0000256" key="1">
    <source>
        <dbReference type="ARBA" id="ARBA00004162"/>
    </source>
</evidence>
<evidence type="ECO:0000256" key="6">
    <source>
        <dbReference type="ARBA" id="ARBA00022692"/>
    </source>
</evidence>
<feature type="binding site" description="axial binding residue" evidence="14">
    <location>
        <position position="108"/>
    </location>
    <ligand>
        <name>heme</name>
        <dbReference type="ChEBI" id="CHEBI:30413"/>
        <label>1</label>
    </ligand>
    <ligandPart>
        <name>Fe</name>
        <dbReference type="ChEBI" id="CHEBI:18248"/>
    </ligandPart>
</feature>
<evidence type="ECO:0000256" key="2">
    <source>
        <dbReference type="ARBA" id="ARBA00007395"/>
    </source>
</evidence>
<keyword evidence="3 12" id="KW-0813">Transport</keyword>
<feature type="binding site" description="covalent" evidence="13">
    <location>
        <position position="178"/>
    </location>
    <ligand>
        <name>heme</name>
        <dbReference type="ChEBI" id="CHEBI:30413"/>
        <label>4</label>
    </ligand>
</feature>
<dbReference type="PIRSF" id="PIRSF000013">
    <property type="entry name" value="4_hem_cytochrm_NapC"/>
    <property type="match status" value="1"/>
</dbReference>
<protein>
    <recommendedName>
        <fullName evidence="12">Cytochrome c-type protein</fullName>
    </recommendedName>
</protein>
<feature type="binding site" description="axial binding residue" evidence="14">
    <location>
        <position position="187"/>
    </location>
    <ligand>
        <name>heme</name>
        <dbReference type="ChEBI" id="CHEBI:30413"/>
        <label>2</label>
    </ligand>
    <ligandPart>
        <name>Fe</name>
        <dbReference type="ChEBI" id="CHEBI:18248"/>
    </ligandPart>
</feature>
<dbReference type="PANTHER" id="PTHR30333:SF1">
    <property type="entry name" value="CYTOCHROME C-TYPE PROTEIN NAPC"/>
    <property type="match status" value="1"/>
</dbReference>
<evidence type="ECO:0000256" key="13">
    <source>
        <dbReference type="PIRSR" id="PIRSR000013-1"/>
    </source>
</evidence>
<evidence type="ECO:0000256" key="9">
    <source>
        <dbReference type="ARBA" id="ARBA00022989"/>
    </source>
</evidence>
<feature type="binding site" description="covalent" evidence="13">
    <location>
        <position position="86"/>
    </location>
    <ligand>
        <name>heme</name>
        <dbReference type="ChEBI" id="CHEBI:30413"/>
        <label>2</label>
    </ligand>
</feature>
<evidence type="ECO:0000256" key="11">
    <source>
        <dbReference type="ARBA" id="ARBA00023136"/>
    </source>
</evidence>
<feature type="binding site" description="axial binding residue" evidence="14">
    <location>
        <position position="150"/>
    </location>
    <ligand>
        <name>heme</name>
        <dbReference type="ChEBI" id="CHEBI:30413"/>
        <label>3</label>
    </ligand>
    <ligandPart>
        <name>Fe</name>
        <dbReference type="ChEBI" id="CHEBI:18248"/>
    </ligandPart>
</feature>
<dbReference type="Proteomes" id="UP000295106">
    <property type="component" value="Unassembled WGS sequence"/>
</dbReference>
<feature type="binding site" description="covalent" evidence="13">
    <location>
        <position position="181"/>
    </location>
    <ligand>
        <name>heme</name>
        <dbReference type="ChEBI" id="CHEBI:30413"/>
        <label>4</label>
    </ligand>
</feature>
<comment type="PTM">
    <text evidence="12">Binds 4 heme groups per subunit.</text>
</comment>
<dbReference type="GO" id="GO:0009061">
    <property type="term" value="P:anaerobic respiration"/>
    <property type="evidence" value="ECO:0007669"/>
    <property type="project" value="TreeGrafter"/>
</dbReference>
<sequence length="197" mass="21538">MPTSISRLFATLRHTLLRPSVRYSLLTLVGAGFVAGLAFVGATHVAFELTSSPDFCASACHEMKQVADEYRQTPHHDSRSGVRAQCADCHIPKPLGAKLVKKVESAGELWAKLNGSIDTPEKFAARRLELAQREWARLKANDSRECRSCHHADGMAADKQTPRAQAMHALIGAEGRTCIDCHKGIAHRLPDDMPEGT</sequence>
<keyword evidence="11 15" id="KW-0472">Membrane</keyword>
<keyword evidence="5 12" id="KW-0349">Heme</keyword>
<evidence type="ECO:0000256" key="5">
    <source>
        <dbReference type="ARBA" id="ARBA00022617"/>
    </source>
</evidence>
<feature type="binding site" description="axial binding residue" evidence="14">
    <location>
        <position position="182"/>
    </location>
    <ligand>
        <name>heme</name>
        <dbReference type="ChEBI" id="CHEBI:30413"/>
        <label>4</label>
    </ligand>
    <ligandPart>
        <name>Fe</name>
        <dbReference type="ChEBI" id="CHEBI:18248"/>
    </ligandPart>
</feature>
<evidence type="ECO:0000256" key="4">
    <source>
        <dbReference type="ARBA" id="ARBA00022475"/>
    </source>
</evidence>
<dbReference type="GO" id="GO:0009055">
    <property type="term" value="F:electron transfer activity"/>
    <property type="evidence" value="ECO:0007669"/>
    <property type="project" value="TreeGrafter"/>
</dbReference>
<evidence type="ECO:0000256" key="3">
    <source>
        <dbReference type="ARBA" id="ARBA00022448"/>
    </source>
</evidence>
<organism evidence="17 18">
    <name type="scientific">Rubrivivax gelatinosus</name>
    <name type="common">Rhodocyclus gelatinosus</name>
    <name type="synonym">Rhodopseudomonas gelatinosa</name>
    <dbReference type="NCBI Taxonomy" id="28068"/>
    <lineage>
        <taxon>Bacteria</taxon>
        <taxon>Pseudomonadati</taxon>
        <taxon>Pseudomonadota</taxon>
        <taxon>Betaproteobacteria</taxon>
        <taxon>Burkholderiales</taxon>
        <taxon>Sphaerotilaceae</taxon>
        <taxon>Rubrivivax</taxon>
    </lineage>
</organism>
<feature type="binding site" description="axial binding residue" evidence="14">
    <location>
        <position position="90"/>
    </location>
    <ligand>
        <name>heme</name>
        <dbReference type="ChEBI" id="CHEBI:30413"/>
        <label>2</label>
    </ligand>
    <ligandPart>
        <name>Fe</name>
        <dbReference type="ChEBI" id="CHEBI:18248"/>
    </ligandPart>
</feature>
<feature type="transmembrane region" description="Helical" evidence="15">
    <location>
        <begin position="21"/>
        <end position="47"/>
    </location>
</feature>
<comment type="subcellular location">
    <subcellularLocation>
        <location evidence="1">Cell membrane</location>
        <topology evidence="1">Single-pass membrane protein</topology>
    </subcellularLocation>
</comment>
<feature type="binding site" evidence="13">
    <location>
        <position position="89"/>
    </location>
    <ligand>
        <name>a menaquinol</name>
        <dbReference type="ChEBI" id="CHEBI:18151"/>
    </ligand>
</feature>
<evidence type="ECO:0000313" key="17">
    <source>
        <dbReference type="EMBL" id="TCP03546.1"/>
    </source>
</evidence>
<evidence type="ECO:0000313" key="18">
    <source>
        <dbReference type="Proteomes" id="UP000295106"/>
    </source>
</evidence>
<evidence type="ECO:0000256" key="15">
    <source>
        <dbReference type="SAM" id="Phobius"/>
    </source>
</evidence>
<gene>
    <name evidence="17" type="ORF">EV684_104269</name>
</gene>
<evidence type="ECO:0000256" key="10">
    <source>
        <dbReference type="ARBA" id="ARBA00023004"/>
    </source>
</evidence>
<dbReference type="PANTHER" id="PTHR30333">
    <property type="entry name" value="CYTOCHROME C-TYPE PROTEIN"/>
    <property type="match status" value="1"/>
</dbReference>
<dbReference type="InterPro" id="IPR051174">
    <property type="entry name" value="Cytochrome_c-type_ET"/>
</dbReference>
<feature type="domain" description="NapC/NirT cytochrome c N-terminal" evidence="16">
    <location>
        <begin position="19"/>
        <end position="191"/>
    </location>
</feature>
<dbReference type="Pfam" id="PF03264">
    <property type="entry name" value="Cytochrom_NNT"/>
    <property type="match status" value="1"/>
</dbReference>
<feature type="binding site" description="axial binding residue" evidence="14">
    <location>
        <position position="63"/>
    </location>
    <ligand>
        <name>heme</name>
        <dbReference type="ChEBI" id="CHEBI:30413"/>
        <label>1</label>
    </ligand>
    <ligandPart>
        <name>Fe</name>
        <dbReference type="ChEBI" id="CHEBI:18248"/>
    </ligandPart>
</feature>
<comment type="caution">
    <text evidence="17">The sequence shown here is derived from an EMBL/GenBank/DDBJ whole genome shotgun (WGS) entry which is preliminary data.</text>
</comment>
<keyword evidence="7 12" id="KW-0479">Metal-binding</keyword>
<dbReference type="InterPro" id="IPR036280">
    <property type="entry name" value="Multihaem_cyt_sf"/>
</dbReference>
<evidence type="ECO:0000256" key="14">
    <source>
        <dbReference type="PIRSR" id="PIRSR000013-2"/>
    </source>
</evidence>
<dbReference type="SUPFAM" id="SSF48695">
    <property type="entry name" value="Multiheme cytochromes"/>
    <property type="match status" value="1"/>
</dbReference>
<keyword evidence="10 12" id="KW-0408">Iron</keyword>
<evidence type="ECO:0000256" key="8">
    <source>
        <dbReference type="ARBA" id="ARBA00022982"/>
    </source>
</evidence>
<comment type="cofactor">
    <cofactor evidence="13">
        <name>heme</name>
        <dbReference type="ChEBI" id="CHEBI:30413"/>
    </cofactor>
    <text evidence="13">Binds 4 heme groups per subunit.</text>
</comment>
<accession>A0A4R2MKQ4</accession>
<dbReference type="InterPro" id="IPR038266">
    <property type="entry name" value="NapC/NirT_cytc_sf"/>
</dbReference>
<evidence type="ECO:0000256" key="7">
    <source>
        <dbReference type="ARBA" id="ARBA00022723"/>
    </source>
</evidence>
<feature type="binding site" description="covalent" evidence="13">
    <location>
        <position position="149"/>
    </location>
    <ligand>
        <name>heme</name>
        <dbReference type="ChEBI" id="CHEBI:30413"/>
        <label>3</label>
    </ligand>
</feature>
<dbReference type="GO" id="GO:0046872">
    <property type="term" value="F:metal ion binding"/>
    <property type="evidence" value="ECO:0007669"/>
    <property type="project" value="UniProtKB-KW"/>
</dbReference>
<keyword evidence="9 15" id="KW-1133">Transmembrane helix</keyword>
<dbReference type="AlphaFoldDB" id="A0A4R2MKQ4"/>
<evidence type="ECO:0000256" key="12">
    <source>
        <dbReference type="PIRNR" id="PIRNR000013"/>
    </source>
</evidence>
<dbReference type="Gene3D" id="1.10.3820.10">
    <property type="entry name" value="Di-heme elbow motif domain"/>
    <property type="match status" value="1"/>
</dbReference>
<reference evidence="17 18" key="1">
    <citation type="submission" date="2019-03" db="EMBL/GenBank/DDBJ databases">
        <title>Genomic Encyclopedia of Type Strains, Phase IV (KMG-IV): sequencing the most valuable type-strain genomes for metagenomic binning, comparative biology and taxonomic classification.</title>
        <authorList>
            <person name="Goeker M."/>
        </authorList>
    </citation>
    <scope>NUCLEOTIDE SEQUENCE [LARGE SCALE GENOMIC DNA]</scope>
    <source>
        <strain evidence="17 18">DSM 1709</strain>
    </source>
</reference>
<dbReference type="GO" id="GO:0019333">
    <property type="term" value="P:denitrification pathway"/>
    <property type="evidence" value="ECO:0007669"/>
    <property type="project" value="InterPro"/>
</dbReference>
<dbReference type="InterPro" id="IPR024717">
    <property type="entry name" value="NapC/NirT/NrfH"/>
</dbReference>
<keyword evidence="4" id="KW-1003">Cell membrane</keyword>
<dbReference type="InterPro" id="IPR005126">
    <property type="entry name" value="NapC/NirT_cyt_c_N"/>
</dbReference>
<feature type="binding site" evidence="13">
    <location>
        <position position="101"/>
    </location>
    <ligand>
        <name>a menaquinol</name>
        <dbReference type="ChEBI" id="CHEBI:18151"/>
    </ligand>
</feature>
<comment type="similarity">
    <text evidence="2">Belongs to the NapC/NirT/NrfH family.</text>
</comment>
<dbReference type="GO" id="GO:0020037">
    <property type="term" value="F:heme binding"/>
    <property type="evidence" value="ECO:0007669"/>
    <property type="project" value="InterPro"/>
</dbReference>
<feature type="binding site" description="covalent" evidence="13">
    <location>
        <position position="56"/>
    </location>
    <ligand>
        <name>heme</name>
        <dbReference type="ChEBI" id="CHEBI:30413"/>
        <label>1</label>
    </ligand>
</feature>
<feature type="binding site" description="covalent" evidence="13">
    <location>
        <position position="60"/>
    </location>
    <ligand>
        <name>heme</name>
        <dbReference type="ChEBI" id="CHEBI:30413"/>
        <label>1</label>
    </ligand>
</feature>
<proteinExistence type="inferred from homology"/>
<dbReference type="RefSeq" id="WP_243651111.1">
    <property type="nucleotide sequence ID" value="NZ_CP181386.1"/>
</dbReference>
<dbReference type="FunFam" id="1.10.3820.10:FF:000001">
    <property type="entry name" value="Cytochrome c-type protein"/>
    <property type="match status" value="1"/>
</dbReference>
<dbReference type="GO" id="GO:0005886">
    <property type="term" value="C:plasma membrane"/>
    <property type="evidence" value="ECO:0007669"/>
    <property type="project" value="UniProtKB-SubCell"/>
</dbReference>